<gene>
    <name evidence="1" type="ORF">LAL4801_05707</name>
</gene>
<evidence type="ECO:0000313" key="1">
    <source>
        <dbReference type="EMBL" id="CTQ47245.1"/>
    </source>
</evidence>
<proteinExistence type="predicted"/>
<accession>A0A0M6YAZ0</accession>
<dbReference type="RefSeq" id="WP_055661294.1">
    <property type="nucleotide sequence ID" value="NZ_CXST01000006.1"/>
</dbReference>
<sequence length="260" mass="29940">MEDKFSEFFTWLDQQVGRAVWGVLEPDERDETVQRGVTGEGNTRRVVYVITDSELVAQSFLDEIHITVRDNGQGIEFVDAMHVEEVRDPDDALVPLMSTRWIFNSLEQAVFHSTDEHRIFYEVHQACENKYSRLRDRRNTAFERTVQPPGYLMASMAAAEVARSLKHTADDPRTLIDVVYRETATSEYRLLIETDPKGNVRSLDLGNRRVNHRKLSDVFDNDHFMLSPDGPLATRLKELAPLFSGIDRLRRGLIQFDRAA</sequence>
<evidence type="ECO:0000313" key="2">
    <source>
        <dbReference type="Proteomes" id="UP000048926"/>
    </source>
</evidence>
<dbReference type="Proteomes" id="UP000048926">
    <property type="component" value="Unassembled WGS sequence"/>
</dbReference>
<organism evidence="1 2">
    <name type="scientific">Roseibium aggregatum</name>
    <dbReference type="NCBI Taxonomy" id="187304"/>
    <lineage>
        <taxon>Bacteria</taxon>
        <taxon>Pseudomonadati</taxon>
        <taxon>Pseudomonadota</taxon>
        <taxon>Alphaproteobacteria</taxon>
        <taxon>Hyphomicrobiales</taxon>
        <taxon>Stappiaceae</taxon>
        <taxon>Roseibium</taxon>
    </lineage>
</organism>
<dbReference type="AlphaFoldDB" id="A0A0M6YAZ0"/>
<dbReference type="EMBL" id="CXST01000006">
    <property type="protein sequence ID" value="CTQ47245.1"/>
    <property type="molecule type" value="Genomic_DNA"/>
</dbReference>
<name>A0A0M6YAZ0_9HYPH</name>
<keyword evidence="2" id="KW-1185">Reference proteome</keyword>
<protein>
    <submittedName>
        <fullName evidence="1">Uncharacterized protein</fullName>
    </submittedName>
</protein>
<reference evidence="2" key="1">
    <citation type="submission" date="2015-07" db="EMBL/GenBank/DDBJ databases">
        <authorList>
            <person name="Rodrigo-Torres Lidia"/>
            <person name="Arahal R.David."/>
        </authorList>
    </citation>
    <scope>NUCLEOTIDE SEQUENCE [LARGE SCALE GENOMIC DNA]</scope>
    <source>
        <strain evidence="2">CECT 4801</strain>
    </source>
</reference>